<evidence type="ECO:0000256" key="7">
    <source>
        <dbReference type="ARBA" id="ARBA00023136"/>
    </source>
</evidence>
<keyword evidence="7 9" id="KW-0472">Membrane</keyword>
<evidence type="ECO:0000259" key="11">
    <source>
        <dbReference type="Pfam" id="PF00263"/>
    </source>
</evidence>
<dbReference type="GO" id="GO:0009279">
    <property type="term" value="C:cell outer membrane"/>
    <property type="evidence" value="ECO:0007669"/>
    <property type="project" value="UniProtKB-SubCell"/>
</dbReference>
<sequence length="594" mass="63564" precursor="true">MSRRPLSGALAMTLALLPGPVLAEPVPASTQPVSITARNTELGPFLEQLFAQGGLRVQVSNSLRGRRINGRFDGTMKEVWDQVSSAFGLVGYYDRSVVRVYAAGDIATRRYDDVDAAALLAEVRRLRLTDETNALSGGGTSVSGSGVPAFLQQVGELAGRFRAPAYDVATQGGAAGSFISPLADPVASSTATALAVRSEVMRAATVRQPYEVRIFFLRYASANDNFVRTGETQSRVPGIASILSGIMGDGRLPQTVRTSGDDLDRYASVDPVLDLSDPGGLALVPAPARAPEPESEPMSARTVNGPRIEVDDTQNALIVRDRPEAMSVYEGIIAALDRPPRMVEIEAAIIDLNVDRLKDLGLDFNVAVDGLNVLFGGMSGNPVPDFSAPNIAGSYVTDDGDSFAARITALERNGALSVVSRPQLVTLDNRAALFDSTQELYIRVEGTLSRLERVAIGTMLRVTPAIVYDDGNPRVRLRIEIEDGAPTTSSVDGLPVLRRSRVSSQAVINQGESLLLGGITIDTSFEQRSKVPVLGDIPLFGQLFRKRRDGASRIERLFLLTPRIVEQGVPSGLSRQEAIPLDVLQSLGRGEGSR</sequence>
<keyword evidence="5 9" id="KW-0653">Protein transport</keyword>
<dbReference type="NCBIfam" id="TIGR02516">
    <property type="entry name" value="type_III_yscC"/>
    <property type="match status" value="1"/>
</dbReference>
<dbReference type="OrthoDB" id="9775455at2"/>
<feature type="domain" description="NolW-like" evidence="12">
    <location>
        <begin position="212"/>
        <end position="341"/>
    </location>
</feature>
<keyword evidence="14" id="KW-1185">Reference proteome</keyword>
<dbReference type="Proteomes" id="UP000030988">
    <property type="component" value="Unassembled WGS sequence"/>
</dbReference>
<dbReference type="EMBL" id="JTDN01000001">
    <property type="protein sequence ID" value="KHL25221.1"/>
    <property type="molecule type" value="Genomic_DNA"/>
</dbReference>
<reference evidence="13 14" key="1">
    <citation type="submission" date="2014-11" db="EMBL/GenBank/DDBJ databases">
        <title>Draft genome sequence of Kirrobacter mercurialis.</title>
        <authorList>
            <person name="Coil D.A."/>
            <person name="Eisen J.A."/>
        </authorList>
    </citation>
    <scope>NUCLEOTIDE SEQUENCE [LARGE SCALE GENOMIC DNA]</scope>
    <source>
        <strain evidence="13 14">Coronado</strain>
    </source>
</reference>
<dbReference type="InterPro" id="IPR004845">
    <property type="entry name" value="T2SS_GspD_CS"/>
</dbReference>
<dbReference type="HAMAP" id="MF_02219">
    <property type="entry name" value="Type_III_secretin"/>
    <property type="match status" value="1"/>
</dbReference>
<dbReference type="Gene3D" id="3.55.50.30">
    <property type="match status" value="1"/>
</dbReference>
<evidence type="ECO:0000259" key="12">
    <source>
        <dbReference type="Pfam" id="PF03958"/>
    </source>
</evidence>
<feature type="chain" id="PRO_5026401400" description="Type 3 secretion system secretin" evidence="9">
    <location>
        <begin position="24"/>
        <end position="594"/>
    </location>
</feature>
<keyword evidence="4 9" id="KW-0732">Signal</keyword>
<dbReference type="Pfam" id="PF00263">
    <property type="entry name" value="Secretin"/>
    <property type="match status" value="1"/>
</dbReference>
<feature type="domain" description="Type II/III secretion system secretin-like" evidence="11">
    <location>
        <begin position="409"/>
        <end position="566"/>
    </location>
</feature>
<keyword evidence="6 9" id="KW-0811">Translocation</keyword>
<dbReference type="InterPro" id="IPR003522">
    <property type="entry name" value="T3SS_OM_pore_YscC"/>
</dbReference>
<dbReference type="GO" id="GO:0030254">
    <property type="term" value="P:protein secretion by the type III secretion system"/>
    <property type="evidence" value="ECO:0007669"/>
    <property type="project" value="UniProtKB-UniRule"/>
</dbReference>
<evidence type="ECO:0000256" key="1">
    <source>
        <dbReference type="ARBA" id="ARBA00004442"/>
    </source>
</evidence>
<evidence type="ECO:0000256" key="10">
    <source>
        <dbReference type="RuleBase" id="RU004004"/>
    </source>
</evidence>
<evidence type="ECO:0000313" key="14">
    <source>
        <dbReference type="Proteomes" id="UP000030988"/>
    </source>
</evidence>
<dbReference type="InterPro" id="IPR038591">
    <property type="entry name" value="NolW-like_sf"/>
</dbReference>
<evidence type="ECO:0000256" key="2">
    <source>
        <dbReference type="ARBA" id="ARBA00007032"/>
    </source>
</evidence>
<comment type="similarity">
    <text evidence="2 9">Belongs to the bacterial secretin family. T3SS SctC subfamily.</text>
</comment>
<dbReference type="PANTHER" id="PTHR30332">
    <property type="entry name" value="PROBABLE GENERAL SECRETION PATHWAY PROTEIN D"/>
    <property type="match status" value="1"/>
</dbReference>
<dbReference type="PRINTS" id="PR01337">
    <property type="entry name" value="TYPE3OMGPROT"/>
</dbReference>
<evidence type="ECO:0000256" key="3">
    <source>
        <dbReference type="ARBA" id="ARBA00022448"/>
    </source>
</evidence>
<dbReference type="GO" id="GO:0015627">
    <property type="term" value="C:type II protein secretion system complex"/>
    <property type="evidence" value="ECO:0007669"/>
    <property type="project" value="TreeGrafter"/>
</dbReference>
<accession>A0A0B2BZU3</accession>
<protein>
    <recommendedName>
        <fullName evidence="9">Type 3 secretion system secretin</fullName>
        <shortName evidence="9">T3SS secretin</shortName>
    </recommendedName>
</protein>
<evidence type="ECO:0000313" key="13">
    <source>
        <dbReference type="EMBL" id="KHL25221.1"/>
    </source>
</evidence>
<evidence type="ECO:0000256" key="5">
    <source>
        <dbReference type="ARBA" id="ARBA00022927"/>
    </source>
</evidence>
<gene>
    <name evidence="9" type="primary">sctC</name>
    <name evidence="13" type="ORF">PK98_00120</name>
</gene>
<dbReference type="InterPro" id="IPR050810">
    <property type="entry name" value="Bact_Secretion_Sys_Channel"/>
</dbReference>
<dbReference type="RefSeq" id="WP_081995956.1">
    <property type="nucleotide sequence ID" value="NZ_JTDN01000001.1"/>
</dbReference>
<proteinExistence type="inferred from homology"/>
<evidence type="ECO:0000256" key="4">
    <source>
        <dbReference type="ARBA" id="ARBA00022729"/>
    </source>
</evidence>
<comment type="subcellular location">
    <subcellularLocation>
        <location evidence="1 9 10">Cell outer membrane</location>
    </subcellularLocation>
</comment>
<dbReference type="PANTHER" id="PTHR30332:SF5">
    <property type="entry name" value="SPI-1 TYPE 3 SECRETION SYSTEM SECRETIN"/>
    <property type="match status" value="1"/>
</dbReference>
<dbReference type="InterPro" id="IPR004846">
    <property type="entry name" value="T2SS/T3SS_dom"/>
</dbReference>
<dbReference type="Gene3D" id="3.30.1370.120">
    <property type="match status" value="1"/>
</dbReference>
<comment type="caution">
    <text evidence="13">The sequence shown here is derived from an EMBL/GenBank/DDBJ whole genome shotgun (WGS) entry which is preliminary data.</text>
</comment>
<dbReference type="PROSITE" id="PS00875">
    <property type="entry name" value="T2SP_D"/>
    <property type="match status" value="1"/>
</dbReference>
<dbReference type="Pfam" id="PF03958">
    <property type="entry name" value="Secretin_N"/>
    <property type="match status" value="1"/>
</dbReference>
<evidence type="ECO:0000256" key="9">
    <source>
        <dbReference type="HAMAP-Rule" id="MF_02219"/>
    </source>
</evidence>
<comment type="subunit">
    <text evidence="9">The core secretion machinery of the T3SS is composed of approximately 20 different proteins, including cytoplasmic components, a base, an export apparatus and a needle. This subunit is part of the base, which anchors the injectisome in the bacterial cell envelope. Forms a stable homooligomeric complex.</text>
</comment>
<name>A0A0B2BZU3_9SPHN</name>
<keyword evidence="8 9" id="KW-0998">Cell outer membrane</keyword>
<dbReference type="STRING" id="1572751.PK98_00120"/>
<evidence type="ECO:0000256" key="8">
    <source>
        <dbReference type="ARBA" id="ARBA00023237"/>
    </source>
</evidence>
<organism evidence="13 14">
    <name type="scientific">Croceibacterium mercuriale</name>
    <dbReference type="NCBI Taxonomy" id="1572751"/>
    <lineage>
        <taxon>Bacteria</taxon>
        <taxon>Pseudomonadati</taxon>
        <taxon>Pseudomonadota</taxon>
        <taxon>Alphaproteobacteria</taxon>
        <taxon>Sphingomonadales</taxon>
        <taxon>Erythrobacteraceae</taxon>
        <taxon>Croceibacterium</taxon>
    </lineage>
</organism>
<evidence type="ECO:0000256" key="6">
    <source>
        <dbReference type="ARBA" id="ARBA00023010"/>
    </source>
</evidence>
<keyword evidence="3 9" id="KW-0813">Transport</keyword>
<dbReference type="AlphaFoldDB" id="A0A0B2BZU3"/>
<dbReference type="InterPro" id="IPR005644">
    <property type="entry name" value="NolW-like"/>
</dbReference>
<comment type="function">
    <text evidence="9">Component of the type III secretion system (T3SS), also called injectisome, which is used to inject bacterial effector proteins into eukaryotic host cells. Forms a ring-shaped multimeric structure with an apparent central pore in the outer membrane.</text>
</comment>
<feature type="signal peptide" evidence="9">
    <location>
        <begin position="1"/>
        <end position="23"/>
    </location>
</feature>
<dbReference type="GO" id="GO:0030257">
    <property type="term" value="C:type III protein secretion system complex"/>
    <property type="evidence" value="ECO:0007669"/>
    <property type="project" value="UniProtKB-UniRule"/>
</dbReference>